<proteinExistence type="inferred from homology"/>
<dbReference type="Pfam" id="PF04095">
    <property type="entry name" value="NAPRTase"/>
    <property type="match status" value="1"/>
</dbReference>
<dbReference type="Gene3D" id="3.20.140.10">
    <property type="entry name" value="nicotinate phosphoribosyltransferase"/>
    <property type="match status" value="1"/>
</dbReference>
<evidence type="ECO:0000256" key="8">
    <source>
        <dbReference type="ARBA" id="ARBA00048668"/>
    </source>
</evidence>
<dbReference type="SUPFAM" id="SSF51690">
    <property type="entry name" value="Nicotinate/Quinolinate PRTase C-terminal domain-like"/>
    <property type="match status" value="1"/>
</dbReference>
<comment type="function">
    <text evidence="9">Catalyzes the first step in the biosynthesis of NAD from nicotinic acid, the ATP-dependent synthesis of beta-nicotinate D-ribonucleotide from nicotinate and 5-phospho-D-ribose 1-phosphate.</text>
</comment>
<keyword evidence="7 9" id="KW-0808">Transferase</keyword>
<sequence>MFILPAQKHGIRQLMILKKPALYTDLYELTMAQGYFLSGRHTQAASFDYFFRKLPFDGGYVVFAGLADFLQSLEDFEFQPEELDYLKTQGFTDEFIDYLKDFEFTGDIYSVKEGEIIFPNEPVLRVEGSILETQILETLLLNTLNFESLIATKAARIKQAAGDKPVVDFGLRRAQGLGGLQASKAAVIGGFKGTSNVLAGMKYGVDISGTMAHSWIQSFEDELTAFRTYAEHYPDSSILLVDTYNTLDIGVPNAIKVAKELEEEGHRLKAIRLDSGDLAYFARKSREMLDEAGLDYVKIAVSNQLDEHLIKSLLDQDAPIDLFGVGTKLVTAYDNPALDGVYKLSSVNERPTLKISENVEKITLPGSKRVVRYFNEDGEFYRDGILLTDEEDITKVVHPYIDFKYTHTESLKKEELQQQVVKNGKRIIDLPAASESAAYAQKRLSQLPREFKRFDNPHIYKVGLSPNLRKLKDELIQQKES</sequence>
<dbReference type="Proteomes" id="UP000317557">
    <property type="component" value="Unassembled WGS sequence"/>
</dbReference>
<evidence type="ECO:0000259" key="12">
    <source>
        <dbReference type="Pfam" id="PF17956"/>
    </source>
</evidence>
<evidence type="ECO:0000256" key="6">
    <source>
        <dbReference type="ARBA" id="ARBA00022642"/>
    </source>
</evidence>
<dbReference type="InterPro" id="IPR041619">
    <property type="entry name" value="NAPRTase_C"/>
</dbReference>
<dbReference type="NCBIfam" id="NF006695">
    <property type="entry name" value="PRK09243.1-2"/>
    <property type="match status" value="1"/>
</dbReference>
<dbReference type="SUPFAM" id="SSF54675">
    <property type="entry name" value="Nicotinate/Quinolinate PRTase N-terminal domain-like"/>
    <property type="match status" value="1"/>
</dbReference>
<dbReference type="GO" id="GO:0005829">
    <property type="term" value="C:cytosol"/>
    <property type="evidence" value="ECO:0007669"/>
    <property type="project" value="TreeGrafter"/>
</dbReference>
<feature type="domain" description="Nicotinate phosphoribosyltransferase C-terminal" evidence="12">
    <location>
        <begin position="368"/>
        <end position="472"/>
    </location>
</feature>
<evidence type="ECO:0000256" key="7">
    <source>
        <dbReference type="ARBA" id="ARBA00022679"/>
    </source>
</evidence>
<dbReference type="GO" id="GO:0034355">
    <property type="term" value="P:NAD+ biosynthetic process via the salvage pathway"/>
    <property type="evidence" value="ECO:0007669"/>
    <property type="project" value="TreeGrafter"/>
</dbReference>
<protein>
    <recommendedName>
        <fullName evidence="3 9">Nicotinate phosphoribosyltransferase</fullName>
        <ecNumber evidence="3 9">6.3.4.21</ecNumber>
    </recommendedName>
</protein>
<dbReference type="EMBL" id="FXTP01000014">
    <property type="protein sequence ID" value="SMO89143.1"/>
    <property type="molecule type" value="Genomic_DNA"/>
</dbReference>
<dbReference type="InterPro" id="IPR041525">
    <property type="entry name" value="N/Namide_PRibTrfase"/>
</dbReference>
<keyword evidence="6 9" id="KW-0662">Pyridine nucleotide biosynthesis</keyword>
<dbReference type="Pfam" id="PF17767">
    <property type="entry name" value="NAPRTase_N"/>
    <property type="match status" value="1"/>
</dbReference>
<dbReference type="UniPathway" id="UPA00253">
    <property type="reaction ID" value="UER00457"/>
</dbReference>
<organism evidence="13 14">
    <name type="scientific">Gracilimonas mengyeensis</name>
    <dbReference type="NCBI Taxonomy" id="1302730"/>
    <lineage>
        <taxon>Bacteria</taxon>
        <taxon>Pseudomonadati</taxon>
        <taxon>Balneolota</taxon>
        <taxon>Balneolia</taxon>
        <taxon>Balneolales</taxon>
        <taxon>Balneolaceae</taxon>
        <taxon>Gracilimonas</taxon>
    </lineage>
</organism>
<evidence type="ECO:0000256" key="9">
    <source>
        <dbReference type="RuleBase" id="RU365100"/>
    </source>
</evidence>
<accession>A0A521EZ53</accession>
<dbReference type="PIRSF" id="PIRSF000484">
    <property type="entry name" value="NAPRT"/>
    <property type="match status" value="1"/>
</dbReference>
<feature type="domain" description="Nicotinate phosphoribosyltransferase N-terminal" evidence="11">
    <location>
        <begin position="22"/>
        <end position="145"/>
    </location>
</feature>
<evidence type="ECO:0000313" key="13">
    <source>
        <dbReference type="EMBL" id="SMO89143.1"/>
    </source>
</evidence>
<evidence type="ECO:0000256" key="1">
    <source>
        <dbReference type="ARBA" id="ARBA00004952"/>
    </source>
</evidence>
<keyword evidence="5 9" id="KW-0436">Ligase</keyword>
<evidence type="ECO:0000256" key="2">
    <source>
        <dbReference type="ARBA" id="ARBA00010897"/>
    </source>
</evidence>
<dbReference type="InterPro" id="IPR007229">
    <property type="entry name" value="Nic_PRibTrfase-Fam"/>
</dbReference>
<dbReference type="NCBIfam" id="NF009131">
    <property type="entry name" value="PRK12484.1"/>
    <property type="match status" value="1"/>
</dbReference>
<dbReference type="FunFam" id="3.20.20.70:FF:000076">
    <property type="entry name" value="Nicotinate phosphoribosyltransferase"/>
    <property type="match status" value="1"/>
</dbReference>
<comment type="similarity">
    <text evidence="2 9">Belongs to the NAPRTase family.</text>
</comment>
<dbReference type="PANTHER" id="PTHR11098:SF1">
    <property type="entry name" value="NICOTINATE PHOSPHORIBOSYLTRANSFERASE"/>
    <property type="match status" value="1"/>
</dbReference>
<evidence type="ECO:0000313" key="14">
    <source>
        <dbReference type="Proteomes" id="UP000317557"/>
    </source>
</evidence>
<dbReference type="InterPro" id="IPR006405">
    <property type="entry name" value="Nic_PRibTrfase_pncB"/>
</dbReference>
<dbReference type="InterPro" id="IPR040727">
    <property type="entry name" value="NAPRTase_N"/>
</dbReference>
<dbReference type="CDD" id="cd01570">
    <property type="entry name" value="NAPRTase_A"/>
    <property type="match status" value="1"/>
</dbReference>
<evidence type="ECO:0000256" key="3">
    <source>
        <dbReference type="ARBA" id="ARBA00013236"/>
    </source>
</evidence>
<dbReference type="InterPro" id="IPR036068">
    <property type="entry name" value="Nicotinate_pribotase-like_C"/>
</dbReference>
<evidence type="ECO:0000259" key="11">
    <source>
        <dbReference type="Pfam" id="PF17767"/>
    </source>
</evidence>
<dbReference type="Gene3D" id="3.20.20.70">
    <property type="entry name" value="Aldolase class I"/>
    <property type="match status" value="1"/>
</dbReference>
<dbReference type="GO" id="GO:0047280">
    <property type="term" value="F:nicotinamide phosphoribosyltransferase activity"/>
    <property type="evidence" value="ECO:0007669"/>
    <property type="project" value="UniProtKB-ARBA"/>
</dbReference>
<dbReference type="InterPro" id="IPR013785">
    <property type="entry name" value="Aldolase_TIM"/>
</dbReference>
<dbReference type="Pfam" id="PF17956">
    <property type="entry name" value="NAPRTase_C"/>
    <property type="match status" value="1"/>
</dbReference>
<keyword evidence="14" id="KW-1185">Reference proteome</keyword>
<dbReference type="EC" id="6.3.4.21" evidence="3 9"/>
<comment type="pathway">
    <text evidence="1 9">Cofactor biosynthesis; NAD(+) biosynthesis; nicotinate D-ribonucleotide from nicotinate: step 1/1.</text>
</comment>
<comment type="PTM">
    <text evidence="9">Transiently phosphorylated on a His residue during the reaction cycle. Phosphorylation strongly increases the affinity for substrates and increases the rate of nicotinate D-ribonucleotide production. Dephosphorylation regenerates the low-affinity form of the enzyme, leading to product release.</text>
</comment>
<feature type="domain" description="Nicotinate/nicotinamide phosphoribosyltransferase" evidence="10">
    <location>
        <begin position="166"/>
        <end position="363"/>
    </location>
</feature>
<reference evidence="13 14" key="1">
    <citation type="submission" date="2017-05" db="EMBL/GenBank/DDBJ databases">
        <authorList>
            <person name="Varghese N."/>
            <person name="Submissions S."/>
        </authorList>
    </citation>
    <scope>NUCLEOTIDE SEQUENCE [LARGE SCALE GENOMIC DNA]</scope>
    <source>
        <strain evidence="13 14">DSM 21985</strain>
    </source>
</reference>
<keyword evidence="13" id="KW-0328">Glycosyltransferase</keyword>
<dbReference type="NCBIfam" id="TIGR01513">
    <property type="entry name" value="NAPRTase_put"/>
    <property type="match status" value="1"/>
</dbReference>
<evidence type="ECO:0000259" key="10">
    <source>
        <dbReference type="Pfam" id="PF04095"/>
    </source>
</evidence>
<evidence type="ECO:0000256" key="5">
    <source>
        <dbReference type="ARBA" id="ARBA00022598"/>
    </source>
</evidence>
<dbReference type="GO" id="GO:0004516">
    <property type="term" value="F:nicotinate phosphoribosyltransferase activity"/>
    <property type="evidence" value="ECO:0007669"/>
    <property type="project" value="UniProtKB-UniRule"/>
</dbReference>
<evidence type="ECO:0000256" key="4">
    <source>
        <dbReference type="ARBA" id="ARBA00022553"/>
    </source>
</evidence>
<dbReference type="AlphaFoldDB" id="A0A521EZ53"/>
<name>A0A521EZ53_9BACT</name>
<gene>
    <name evidence="13" type="ORF">SAMN06265219_11457</name>
</gene>
<comment type="catalytic activity">
    <reaction evidence="8 9">
        <text>5-phospho-alpha-D-ribose 1-diphosphate + nicotinate + ATP + H2O = nicotinate beta-D-ribonucleotide + ADP + phosphate + diphosphate</text>
        <dbReference type="Rhea" id="RHEA:36163"/>
        <dbReference type="ChEBI" id="CHEBI:15377"/>
        <dbReference type="ChEBI" id="CHEBI:30616"/>
        <dbReference type="ChEBI" id="CHEBI:32544"/>
        <dbReference type="ChEBI" id="CHEBI:33019"/>
        <dbReference type="ChEBI" id="CHEBI:43474"/>
        <dbReference type="ChEBI" id="CHEBI:57502"/>
        <dbReference type="ChEBI" id="CHEBI:58017"/>
        <dbReference type="ChEBI" id="CHEBI:456216"/>
        <dbReference type="EC" id="6.3.4.21"/>
    </reaction>
</comment>
<keyword evidence="4" id="KW-0597">Phosphoprotein</keyword>
<dbReference type="PANTHER" id="PTHR11098">
    <property type="entry name" value="NICOTINATE PHOSPHORIBOSYLTRANSFERASE"/>
    <property type="match status" value="1"/>
</dbReference>